<proteinExistence type="predicted"/>
<evidence type="ECO:0000313" key="2">
    <source>
        <dbReference type="Proteomes" id="UP001595868"/>
    </source>
</evidence>
<dbReference type="RefSeq" id="WP_377543606.1">
    <property type="nucleotide sequence ID" value="NZ_JBHSBN010000005.1"/>
</dbReference>
<reference evidence="2" key="1">
    <citation type="journal article" date="2019" name="Int. J. Syst. Evol. Microbiol.">
        <title>The Global Catalogue of Microorganisms (GCM) 10K type strain sequencing project: providing services to taxonomists for standard genome sequencing and annotation.</title>
        <authorList>
            <consortium name="The Broad Institute Genomics Platform"/>
            <consortium name="The Broad Institute Genome Sequencing Center for Infectious Disease"/>
            <person name="Wu L."/>
            <person name="Ma J."/>
        </authorList>
    </citation>
    <scope>NUCLEOTIDE SEQUENCE [LARGE SCALE GENOMIC DNA]</scope>
    <source>
        <strain evidence="2">2902at01</strain>
    </source>
</reference>
<organism evidence="1 2">
    <name type="scientific">Micromonospora zhanjiangensis</name>
    <dbReference type="NCBI Taxonomy" id="1522057"/>
    <lineage>
        <taxon>Bacteria</taxon>
        <taxon>Bacillati</taxon>
        <taxon>Actinomycetota</taxon>
        <taxon>Actinomycetes</taxon>
        <taxon>Micromonosporales</taxon>
        <taxon>Micromonosporaceae</taxon>
        <taxon>Micromonospora</taxon>
    </lineage>
</organism>
<accession>A0ABV8KJ46</accession>
<gene>
    <name evidence="1" type="ORF">ACFOX0_09285</name>
</gene>
<sequence>MSVKDCAAVFQEAAAAARGFGAALGGFAARVNRKDNSGFFTPTDNSPFSSLDDDKPAFAVGVGIPKFNAGAQGNVGTLHMYVWDRGDFREVQLFSPHGLGGGMHSAKLIRKAIDTFRAADQSAKITSD</sequence>
<dbReference type="EMBL" id="JBHSBN010000005">
    <property type="protein sequence ID" value="MFC4106129.1"/>
    <property type="molecule type" value="Genomic_DNA"/>
</dbReference>
<protein>
    <recommendedName>
        <fullName evidence="3">Bacteriophage HK97-gp10, tail-component</fullName>
    </recommendedName>
</protein>
<name>A0ABV8KJ46_9ACTN</name>
<evidence type="ECO:0008006" key="3">
    <source>
        <dbReference type="Google" id="ProtNLM"/>
    </source>
</evidence>
<keyword evidence="2" id="KW-1185">Reference proteome</keyword>
<comment type="caution">
    <text evidence="1">The sequence shown here is derived from an EMBL/GenBank/DDBJ whole genome shotgun (WGS) entry which is preliminary data.</text>
</comment>
<dbReference type="Proteomes" id="UP001595868">
    <property type="component" value="Unassembled WGS sequence"/>
</dbReference>
<evidence type="ECO:0000313" key="1">
    <source>
        <dbReference type="EMBL" id="MFC4106129.1"/>
    </source>
</evidence>